<dbReference type="EMBL" id="BARV01004572">
    <property type="protein sequence ID" value="GAI04618.1"/>
    <property type="molecule type" value="Genomic_DNA"/>
</dbReference>
<name>X1D0T3_9ZZZZ</name>
<comment type="caution">
    <text evidence="3">The sequence shown here is derived from an EMBL/GenBank/DDBJ whole genome shotgun (WGS) entry which is preliminary data.</text>
</comment>
<keyword evidence="1" id="KW-0472">Membrane</keyword>
<gene>
    <name evidence="2" type="ORF">S01H4_00529</name>
    <name evidence="3" type="ORF">S01H4_47378</name>
    <name evidence="4" type="ORF">S06H3_10052</name>
</gene>
<sequence>MLYENLYLNDTNPGEHKEYKIVAIYGSPEKEGNSRSFFYVLYNVLYIYCICNFVFNNMESQDDILKNEKAIDTLYKLCREKAFIN</sequence>
<dbReference type="EMBL" id="BART01000075">
    <property type="protein sequence ID" value="GAG63497.1"/>
    <property type="molecule type" value="Genomic_DNA"/>
</dbReference>
<keyword evidence="1" id="KW-1133">Transmembrane helix</keyword>
<accession>X1D0T3</accession>
<proteinExistence type="predicted"/>
<evidence type="ECO:0000313" key="4">
    <source>
        <dbReference type="EMBL" id="GAI04618.1"/>
    </source>
</evidence>
<keyword evidence="1" id="KW-0812">Transmembrane</keyword>
<dbReference type="EMBL" id="BART01026590">
    <property type="protein sequence ID" value="GAG98722.1"/>
    <property type="molecule type" value="Genomic_DNA"/>
</dbReference>
<reference evidence="3" key="1">
    <citation type="journal article" date="2014" name="Front. Microbiol.">
        <title>High frequency of phylogenetically diverse reductive dehalogenase-homologous genes in deep subseafloor sedimentary metagenomes.</title>
        <authorList>
            <person name="Kawai M."/>
            <person name="Futagami T."/>
            <person name="Toyoda A."/>
            <person name="Takaki Y."/>
            <person name="Nishi S."/>
            <person name="Hori S."/>
            <person name="Arai W."/>
            <person name="Tsubouchi T."/>
            <person name="Morono Y."/>
            <person name="Uchiyama I."/>
            <person name="Ito T."/>
            <person name="Fujiyama A."/>
            <person name="Inagaki F."/>
            <person name="Takami H."/>
        </authorList>
    </citation>
    <scope>NUCLEOTIDE SEQUENCE</scope>
    <source>
        <strain evidence="3">Expedition CK06-06</strain>
    </source>
</reference>
<evidence type="ECO:0000313" key="3">
    <source>
        <dbReference type="EMBL" id="GAG98722.1"/>
    </source>
</evidence>
<dbReference type="AlphaFoldDB" id="X1D0T3"/>
<evidence type="ECO:0000313" key="2">
    <source>
        <dbReference type="EMBL" id="GAG63497.1"/>
    </source>
</evidence>
<feature type="transmembrane region" description="Helical" evidence="1">
    <location>
        <begin position="37"/>
        <end position="55"/>
    </location>
</feature>
<evidence type="ECO:0000256" key="1">
    <source>
        <dbReference type="SAM" id="Phobius"/>
    </source>
</evidence>
<organism evidence="3">
    <name type="scientific">marine sediment metagenome</name>
    <dbReference type="NCBI Taxonomy" id="412755"/>
    <lineage>
        <taxon>unclassified sequences</taxon>
        <taxon>metagenomes</taxon>
        <taxon>ecological metagenomes</taxon>
    </lineage>
</organism>
<protein>
    <submittedName>
        <fullName evidence="3">Uncharacterized protein</fullName>
    </submittedName>
</protein>